<proteinExistence type="predicted"/>
<accession>A0A5N5RCA3</accession>
<evidence type="ECO:0000313" key="3">
    <source>
        <dbReference type="Proteomes" id="UP000326336"/>
    </source>
</evidence>
<reference evidence="2 3" key="1">
    <citation type="journal article" date="2019" name="Int. J. Syst. Evol. Microbiol.">
        <title>Bifidobacterium jacchi sp. nov., isolated from the faeces of a baby common marmoset (Callithrix jacchus).</title>
        <authorList>
            <person name="Modesto M."/>
            <person name="Watanabe K."/>
            <person name="Arita M."/>
            <person name="Satti M."/>
            <person name="Oki K."/>
            <person name="Sciavilla P."/>
            <person name="Patavino C."/>
            <person name="Camma C."/>
            <person name="Michelini S."/>
            <person name="Sgorbati B."/>
            <person name="Mattarelli P."/>
        </authorList>
    </citation>
    <scope>NUCLEOTIDE SEQUENCE [LARGE SCALE GENOMIC DNA]</scope>
    <source>
        <strain evidence="2 3">MRM 9.3</strain>
    </source>
</reference>
<feature type="region of interest" description="Disordered" evidence="1">
    <location>
        <begin position="72"/>
        <end position="101"/>
    </location>
</feature>
<name>A0A5N5RCA3_9BIFI</name>
<organism evidence="2 3">
    <name type="scientific">Bifidobacterium jacchi</name>
    <dbReference type="NCBI Taxonomy" id="2490545"/>
    <lineage>
        <taxon>Bacteria</taxon>
        <taxon>Bacillati</taxon>
        <taxon>Actinomycetota</taxon>
        <taxon>Actinomycetes</taxon>
        <taxon>Bifidobacteriales</taxon>
        <taxon>Bifidobacteriaceae</taxon>
        <taxon>Bifidobacterium</taxon>
    </lineage>
</organism>
<dbReference type="PROSITE" id="PS51257">
    <property type="entry name" value="PROKAR_LIPOPROTEIN"/>
    <property type="match status" value="1"/>
</dbReference>
<sequence>MWGDARTGVVAKVAGLTLVAVLMASLAACSSPVSISVSKGGGSDTSQSKDSGKDSGSDLTAAWKTFDIPDSDLSIKVPQTPKKSDMPGLTSSGQDVPHERWSTPVDNPYLIINAFRFSALDENPVAALVGDDADQTKVDQALDEFAQGDATQFTGEEMVGDPTKTMVAGRRAIRYHVKDSSGVEATMIAMFSKQGDVITVAVPDKADKAAIDEIIATISETGK</sequence>
<dbReference type="Proteomes" id="UP000326336">
    <property type="component" value="Unassembled WGS sequence"/>
</dbReference>
<dbReference type="AlphaFoldDB" id="A0A5N5RCA3"/>
<evidence type="ECO:0000313" key="2">
    <source>
        <dbReference type="EMBL" id="KAB5603606.1"/>
    </source>
</evidence>
<keyword evidence="3" id="KW-1185">Reference proteome</keyword>
<evidence type="ECO:0000256" key="1">
    <source>
        <dbReference type="SAM" id="MobiDB-lite"/>
    </source>
</evidence>
<comment type="caution">
    <text evidence="2">The sequence shown here is derived from an EMBL/GenBank/DDBJ whole genome shotgun (WGS) entry which is preliminary data.</text>
</comment>
<feature type="region of interest" description="Disordered" evidence="1">
    <location>
        <begin position="34"/>
        <end position="56"/>
    </location>
</feature>
<gene>
    <name evidence="2" type="ORF">EHS19_10290</name>
</gene>
<protein>
    <submittedName>
        <fullName evidence="2">Uncharacterized protein</fullName>
    </submittedName>
</protein>
<dbReference type="EMBL" id="RQSP01000074">
    <property type="protein sequence ID" value="KAB5603606.1"/>
    <property type="molecule type" value="Genomic_DNA"/>
</dbReference>